<dbReference type="PANTHER" id="PTHR12227:SF0">
    <property type="entry name" value="GLYCERATE KINASE"/>
    <property type="match status" value="1"/>
</dbReference>
<name>A0ABQ2SCI6_9DEIO</name>
<organism evidence="3 4">
    <name type="scientific">Deinococcus sedimenti</name>
    <dbReference type="NCBI Taxonomy" id="1867090"/>
    <lineage>
        <taxon>Bacteria</taxon>
        <taxon>Thermotogati</taxon>
        <taxon>Deinococcota</taxon>
        <taxon>Deinococci</taxon>
        <taxon>Deinococcales</taxon>
        <taxon>Deinococcaceae</taxon>
        <taxon>Deinococcus</taxon>
    </lineage>
</organism>
<dbReference type="InterPro" id="IPR007835">
    <property type="entry name" value="MOFRL"/>
</dbReference>
<comment type="caution">
    <text evidence="3">The sequence shown here is derived from an EMBL/GenBank/DDBJ whole genome shotgun (WGS) entry which is preliminary data.</text>
</comment>
<accession>A0ABQ2SCI6</accession>
<evidence type="ECO:0000313" key="3">
    <source>
        <dbReference type="EMBL" id="GGS11790.1"/>
    </source>
</evidence>
<dbReference type="Gene3D" id="3.40.1480.10">
    <property type="entry name" value="MOFRL domain"/>
    <property type="match status" value="1"/>
</dbReference>
<dbReference type="Pfam" id="PF13660">
    <property type="entry name" value="DUF4147"/>
    <property type="match status" value="1"/>
</dbReference>
<dbReference type="InterPro" id="IPR038614">
    <property type="entry name" value="GK_N_sf"/>
</dbReference>
<evidence type="ECO:0000313" key="4">
    <source>
        <dbReference type="Proteomes" id="UP000644548"/>
    </source>
</evidence>
<feature type="domain" description="MOFRL" evidence="1">
    <location>
        <begin position="306"/>
        <end position="411"/>
    </location>
</feature>
<dbReference type="InterPro" id="IPR039760">
    <property type="entry name" value="MOFRL_protein"/>
</dbReference>
<evidence type="ECO:0000259" key="1">
    <source>
        <dbReference type="Pfam" id="PF05161"/>
    </source>
</evidence>
<proteinExistence type="predicted"/>
<dbReference type="InterPro" id="IPR025286">
    <property type="entry name" value="MOFRL_assoc_dom"/>
</dbReference>
<gene>
    <name evidence="3" type="ORF">GCM10008960_42010</name>
</gene>
<reference evidence="4" key="1">
    <citation type="journal article" date="2019" name="Int. J. Syst. Evol. Microbiol.">
        <title>The Global Catalogue of Microorganisms (GCM) 10K type strain sequencing project: providing services to taxonomists for standard genome sequencing and annotation.</title>
        <authorList>
            <consortium name="The Broad Institute Genomics Platform"/>
            <consortium name="The Broad Institute Genome Sequencing Center for Infectious Disease"/>
            <person name="Wu L."/>
            <person name="Ma J."/>
        </authorList>
    </citation>
    <scope>NUCLEOTIDE SEQUENCE [LARGE SCALE GENOMIC DNA]</scope>
    <source>
        <strain evidence="4">JCM 31405</strain>
    </source>
</reference>
<evidence type="ECO:0000259" key="2">
    <source>
        <dbReference type="Pfam" id="PF13660"/>
    </source>
</evidence>
<dbReference type="PANTHER" id="PTHR12227">
    <property type="entry name" value="GLYCERATE KINASE"/>
    <property type="match status" value="1"/>
</dbReference>
<dbReference type="Pfam" id="PF05161">
    <property type="entry name" value="MOFRL"/>
    <property type="match status" value="1"/>
</dbReference>
<dbReference type="SUPFAM" id="SSF82544">
    <property type="entry name" value="GckA/TtuD-like"/>
    <property type="match status" value="1"/>
</dbReference>
<dbReference type="Proteomes" id="UP000644548">
    <property type="component" value="Unassembled WGS sequence"/>
</dbReference>
<sequence>MDHAARGPRLLLESAFRSALSAASPDRLLRPHLDPANRPDLIVAVGKASVAMAQAALDVYRETPTLIIAPHGSGASSGSWPASVRVMEAGHPVPDDASVRAGQAALASVAALRADQQALVLISGGGSALMSAPLGVTLPQKRQLTDDLLRSGAGIAEINTVRKHLSAVKGGRLAQATRATVCTFLLSDVVGDIPGLIASGPTVPEITVARDALTVLNRYRIDAPEARAYLSATPDESPRTLPHASAQVIGGNRTLLDAARQYLQERGVHSVILGDTFTGEARALAAFHAQIIRSIQQHGTPVAAPVALLSGGEATVQLGHATGRGGRNLEFALALMTELGEAGIYGLSAGSDGRDGTSPGAGAFMTPDSLTRARHLGLDPHDMLDRHDSHTLFEALGDILYTGLTGHNLNDIRLLLVR</sequence>
<dbReference type="EMBL" id="BMQN01000039">
    <property type="protein sequence ID" value="GGS11790.1"/>
    <property type="molecule type" value="Genomic_DNA"/>
</dbReference>
<protein>
    <submittedName>
        <fullName evidence="3">Glycerate dehydrogenase</fullName>
    </submittedName>
</protein>
<dbReference type="Gene3D" id="3.40.50.10180">
    <property type="entry name" value="Glycerate kinase, MOFRL-like N-terminal domain"/>
    <property type="match status" value="1"/>
</dbReference>
<keyword evidence="4" id="KW-1185">Reference proteome</keyword>
<dbReference type="RefSeq" id="WP_189075072.1">
    <property type="nucleotide sequence ID" value="NZ_BMQN01000039.1"/>
</dbReference>
<feature type="domain" description="MOFRL-associated" evidence="2">
    <location>
        <begin position="12"/>
        <end position="228"/>
    </location>
</feature>
<dbReference type="InterPro" id="IPR037035">
    <property type="entry name" value="GK-like_C_sf"/>
</dbReference>